<gene>
    <name evidence="1" type="ORF">N478_03540</name>
</gene>
<dbReference type="AlphaFoldDB" id="A0A162BK97"/>
<proteinExistence type="predicted"/>
<comment type="caution">
    <text evidence="1">The sequence shown here is derived from an EMBL/GenBank/DDBJ whole genome shotgun (WGS) entry which is preliminary data.</text>
</comment>
<evidence type="ECO:0000313" key="1">
    <source>
        <dbReference type="EMBL" id="KZN63336.1"/>
    </source>
</evidence>
<evidence type="ECO:0000313" key="2">
    <source>
        <dbReference type="Proteomes" id="UP000076661"/>
    </source>
</evidence>
<name>A0A162BK97_9GAMM</name>
<sequence length="70" mass="7777">MKKVLIICSVMTLSGCFSEILNPSKEAIEAAIKSCKNVNGTYQLAFDMFTCKFGENEIRTHVTAFPTLNQ</sequence>
<dbReference type="PROSITE" id="PS51257">
    <property type="entry name" value="PROKAR_LIPOPROTEIN"/>
    <property type="match status" value="1"/>
</dbReference>
<organism evidence="1 2">
    <name type="scientific">Pseudoalteromonas luteoviolacea S4060-1</name>
    <dbReference type="NCBI Taxonomy" id="1365257"/>
    <lineage>
        <taxon>Bacteria</taxon>
        <taxon>Pseudomonadati</taxon>
        <taxon>Pseudomonadota</taxon>
        <taxon>Gammaproteobacteria</taxon>
        <taxon>Alteromonadales</taxon>
        <taxon>Pseudoalteromonadaceae</taxon>
        <taxon>Pseudoalteromonas</taxon>
    </lineage>
</organism>
<dbReference type="Proteomes" id="UP000076661">
    <property type="component" value="Unassembled WGS sequence"/>
</dbReference>
<accession>A0A162BK97</accession>
<reference evidence="1 2" key="1">
    <citation type="submission" date="2013-07" db="EMBL/GenBank/DDBJ databases">
        <title>Comparative Genomic and Metabolomic Analysis of Twelve Strains of Pseudoalteromonas luteoviolacea.</title>
        <authorList>
            <person name="Vynne N.G."/>
            <person name="Mansson M."/>
            <person name="Gram L."/>
        </authorList>
    </citation>
    <scope>NUCLEOTIDE SEQUENCE [LARGE SCALE GENOMIC DNA]</scope>
    <source>
        <strain evidence="1 2">S4060-1</strain>
    </source>
</reference>
<evidence type="ECO:0008006" key="3">
    <source>
        <dbReference type="Google" id="ProtNLM"/>
    </source>
</evidence>
<dbReference type="EMBL" id="AUXX01000034">
    <property type="protein sequence ID" value="KZN63336.1"/>
    <property type="molecule type" value="Genomic_DNA"/>
</dbReference>
<dbReference type="PATRIC" id="fig|1365257.3.peg.3742"/>
<protein>
    <recommendedName>
        <fullName evidence="3">Lipoprotein</fullName>
    </recommendedName>
</protein>